<dbReference type="PRINTS" id="PR00400">
    <property type="entry name" value="TETREPRESSOR"/>
</dbReference>
<keyword evidence="3 5" id="KW-0238">DNA-binding</keyword>
<dbReference type="SUPFAM" id="SSF48498">
    <property type="entry name" value="Tetracyclin repressor-like, C-terminal domain"/>
    <property type="match status" value="1"/>
</dbReference>
<dbReference type="PROSITE" id="PS50977">
    <property type="entry name" value="HTH_TETR_2"/>
    <property type="match status" value="1"/>
</dbReference>
<evidence type="ECO:0000256" key="5">
    <source>
        <dbReference type="PROSITE-ProRule" id="PRU00335"/>
    </source>
</evidence>
<feature type="DNA-binding region" description="H-T-H motif" evidence="5">
    <location>
        <begin position="31"/>
        <end position="50"/>
    </location>
</feature>
<dbReference type="InterPro" id="IPR001647">
    <property type="entry name" value="HTH_TetR"/>
</dbReference>
<dbReference type="GO" id="GO:0000976">
    <property type="term" value="F:transcription cis-regulatory region binding"/>
    <property type="evidence" value="ECO:0007669"/>
    <property type="project" value="TreeGrafter"/>
</dbReference>
<dbReference type="PROSITE" id="PS01081">
    <property type="entry name" value="HTH_TETR_1"/>
    <property type="match status" value="1"/>
</dbReference>
<dbReference type="PANTHER" id="PTHR30055:SF151">
    <property type="entry name" value="TRANSCRIPTIONAL REGULATORY PROTEIN"/>
    <property type="match status" value="1"/>
</dbReference>
<accession>A0AB39M6L4</accession>
<dbReference type="AlphaFoldDB" id="A0AB39M6L4"/>
<gene>
    <name evidence="7" type="ORF">AB5J58_11205</name>
</gene>
<name>A0AB39M6L4_9ACTN</name>
<evidence type="ECO:0000313" key="7">
    <source>
        <dbReference type="EMBL" id="XDQ00711.1"/>
    </source>
</evidence>
<dbReference type="RefSeq" id="WP_369187373.1">
    <property type="nucleotide sequence ID" value="NZ_CP163431.1"/>
</dbReference>
<evidence type="ECO:0000256" key="2">
    <source>
        <dbReference type="ARBA" id="ARBA00023015"/>
    </source>
</evidence>
<proteinExistence type="predicted"/>
<dbReference type="EMBL" id="CP163431">
    <property type="protein sequence ID" value="XDQ00711.1"/>
    <property type="molecule type" value="Genomic_DNA"/>
</dbReference>
<dbReference type="Gene3D" id="1.10.357.10">
    <property type="entry name" value="Tetracycline Repressor, domain 2"/>
    <property type="match status" value="1"/>
</dbReference>
<protein>
    <submittedName>
        <fullName evidence="7">TetR/AcrR family transcriptional regulator</fullName>
    </submittedName>
</protein>
<sequence length="213" mass="22910">MARPRKPLLSTDRIVETARVLVDAEGLAAVSTRRLAAELGVSGPSLYNHFRTKDQILEAVADSVSAQVDLSMFSDGRDWRTALHDWAVSYRSALRDHPNIVPVLATGPGRRPAGLRLADAVYGAMVDAGWPAAQATSIGALMRYFIMGSALGSFAGGFVDDESAYDPADYPHLGQAHLLAEQQEKVDERAFEVGLAALLDGLAGQFEEMRRGA</sequence>
<evidence type="ECO:0000256" key="4">
    <source>
        <dbReference type="ARBA" id="ARBA00023163"/>
    </source>
</evidence>
<evidence type="ECO:0000259" key="6">
    <source>
        <dbReference type="PROSITE" id="PS50977"/>
    </source>
</evidence>
<keyword evidence="4" id="KW-0804">Transcription</keyword>
<dbReference type="PRINTS" id="PR00455">
    <property type="entry name" value="HTHTETR"/>
</dbReference>
<evidence type="ECO:0000256" key="1">
    <source>
        <dbReference type="ARBA" id="ARBA00022491"/>
    </source>
</evidence>
<keyword evidence="1" id="KW-0678">Repressor</keyword>
<dbReference type="InterPro" id="IPR050109">
    <property type="entry name" value="HTH-type_TetR-like_transc_reg"/>
</dbReference>
<dbReference type="SUPFAM" id="SSF46689">
    <property type="entry name" value="Homeodomain-like"/>
    <property type="match status" value="1"/>
</dbReference>
<keyword evidence="2" id="KW-0805">Transcription regulation</keyword>
<dbReference type="GO" id="GO:0045892">
    <property type="term" value="P:negative regulation of DNA-templated transcription"/>
    <property type="evidence" value="ECO:0007669"/>
    <property type="project" value="InterPro"/>
</dbReference>
<dbReference type="PANTHER" id="PTHR30055">
    <property type="entry name" value="HTH-TYPE TRANSCRIPTIONAL REGULATOR RUTR"/>
    <property type="match status" value="1"/>
</dbReference>
<dbReference type="GO" id="GO:0046677">
    <property type="term" value="P:response to antibiotic"/>
    <property type="evidence" value="ECO:0007669"/>
    <property type="project" value="InterPro"/>
</dbReference>
<reference evidence="7" key="1">
    <citation type="submission" date="2024-07" db="EMBL/GenBank/DDBJ databases">
        <authorList>
            <person name="Yu S.T."/>
        </authorList>
    </citation>
    <scope>NUCLEOTIDE SEQUENCE</scope>
    <source>
        <strain evidence="7">R08</strain>
    </source>
</reference>
<dbReference type="InterPro" id="IPR009057">
    <property type="entry name" value="Homeodomain-like_sf"/>
</dbReference>
<evidence type="ECO:0000256" key="3">
    <source>
        <dbReference type="ARBA" id="ARBA00023125"/>
    </source>
</evidence>
<dbReference type="InterPro" id="IPR023772">
    <property type="entry name" value="DNA-bd_HTH_TetR-type_CS"/>
</dbReference>
<feature type="domain" description="HTH tetR-type" evidence="6">
    <location>
        <begin position="8"/>
        <end position="68"/>
    </location>
</feature>
<dbReference type="InterPro" id="IPR004111">
    <property type="entry name" value="Repressor_TetR_C"/>
</dbReference>
<dbReference type="InterPro" id="IPR003012">
    <property type="entry name" value="Tet_transcr_reg_TetR"/>
</dbReference>
<dbReference type="Pfam" id="PF02909">
    <property type="entry name" value="TetR_C_1"/>
    <property type="match status" value="1"/>
</dbReference>
<organism evidence="7">
    <name type="scientific">Streptomyces sp. R08</name>
    <dbReference type="NCBI Taxonomy" id="3238624"/>
    <lineage>
        <taxon>Bacteria</taxon>
        <taxon>Bacillati</taxon>
        <taxon>Actinomycetota</taxon>
        <taxon>Actinomycetes</taxon>
        <taxon>Kitasatosporales</taxon>
        <taxon>Streptomycetaceae</taxon>
        <taxon>Streptomyces</taxon>
    </lineage>
</organism>
<dbReference type="GO" id="GO:0003700">
    <property type="term" value="F:DNA-binding transcription factor activity"/>
    <property type="evidence" value="ECO:0007669"/>
    <property type="project" value="TreeGrafter"/>
</dbReference>
<dbReference type="InterPro" id="IPR036271">
    <property type="entry name" value="Tet_transcr_reg_TetR-rel_C_sf"/>
</dbReference>
<dbReference type="Pfam" id="PF00440">
    <property type="entry name" value="TetR_N"/>
    <property type="match status" value="1"/>
</dbReference>